<evidence type="ECO:0000313" key="6">
    <source>
        <dbReference type="EMBL" id="WIM69493.1"/>
    </source>
</evidence>
<dbReference type="Proteomes" id="UP001238805">
    <property type="component" value="Chromosome"/>
</dbReference>
<evidence type="ECO:0000259" key="5">
    <source>
        <dbReference type="PROSITE" id="PS50977"/>
    </source>
</evidence>
<reference evidence="6 7" key="1">
    <citation type="submission" date="2023-05" db="EMBL/GenBank/DDBJ databases">
        <title>Corynebacterium suedekumii sp. nov. and Corynebacterium breve sp. nov. isolated from raw cow's milk.</title>
        <authorList>
            <person name="Baer M.K."/>
            <person name="Mehl L."/>
            <person name="Hellmuth R."/>
            <person name="Marke G."/>
            <person name="Lipski A."/>
        </authorList>
    </citation>
    <scope>NUCLEOTIDE SEQUENCE [LARGE SCALE GENOMIC DNA]</scope>
    <source>
        <strain evidence="6 7">LM112</strain>
    </source>
</reference>
<dbReference type="PROSITE" id="PS01081">
    <property type="entry name" value="HTH_TETR_1"/>
    <property type="match status" value="1"/>
</dbReference>
<dbReference type="Gene3D" id="1.10.357.10">
    <property type="entry name" value="Tetracycline Repressor, domain 2"/>
    <property type="match status" value="1"/>
</dbReference>
<evidence type="ECO:0000256" key="1">
    <source>
        <dbReference type="ARBA" id="ARBA00023015"/>
    </source>
</evidence>
<dbReference type="PROSITE" id="PS50977">
    <property type="entry name" value="HTH_TETR_2"/>
    <property type="match status" value="1"/>
</dbReference>
<keyword evidence="2 4" id="KW-0238">DNA-binding</keyword>
<evidence type="ECO:0000313" key="7">
    <source>
        <dbReference type="Proteomes" id="UP001238805"/>
    </source>
</evidence>
<feature type="domain" description="HTH tetR-type" evidence="5">
    <location>
        <begin position="16"/>
        <end position="76"/>
    </location>
</feature>
<dbReference type="Pfam" id="PF00440">
    <property type="entry name" value="TetR_N"/>
    <property type="match status" value="1"/>
</dbReference>
<evidence type="ECO:0000256" key="2">
    <source>
        <dbReference type="ARBA" id="ARBA00023125"/>
    </source>
</evidence>
<keyword evidence="1" id="KW-0805">Transcription regulation</keyword>
<organism evidence="6 7">
    <name type="scientific">Corynebacterium suedekumii</name>
    <dbReference type="NCBI Taxonomy" id="3049801"/>
    <lineage>
        <taxon>Bacteria</taxon>
        <taxon>Bacillati</taxon>
        <taxon>Actinomycetota</taxon>
        <taxon>Actinomycetes</taxon>
        <taxon>Mycobacteriales</taxon>
        <taxon>Corynebacteriaceae</taxon>
        <taxon>Corynebacterium</taxon>
    </lineage>
</organism>
<dbReference type="PANTHER" id="PTHR30055:SF234">
    <property type="entry name" value="HTH-TYPE TRANSCRIPTIONAL REGULATOR BETI"/>
    <property type="match status" value="1"/>
</dbReference>
<protein>
    <submittedName>
        <fullName evidence="6">TetR family transcriptional regulator</fullName>
    </submittedName>
</protein>
<dbReference type="InterPro" id="IPR050109">
    <property type="entry name" value="HTH-type_TetR-like_transc_reg"/>
</dbReference>
<keyword evidence="7" id="KW-1185">Reference proteome</keyword>
<dbReference type="RefSeq" id="WP_284874087.1">
    <property type="nucleotide sequence ID" value="NZ_CP126970.1"/>
</dbReference>
<evidence type="ECO:0000256" key="3">
    <source>
        <dbReference type="ARBA" id="ARBA00023163"/>
    </source>
</evidence>
<accession>A0ABY8VJ02</accession>
<sequence length="194" mass="21643">MPSHPHGSHEPPGTNGGHRDRIIDATLDCLVTHGVAGTSMRMVAEGAHVSLGSVTHHFVDKDALLSAAFQVFADRSVARFREYYEGVDSLESARRATVHMLTDSAASRRGTILGSELYTLSLRRPRHRMVLVQWTHRCRKVIREHFDAETTYLLDAFYEGVLLHRSMHLGEYPDESIALAVQRLTPPASYLGRG</sequence>
<proteinExistence type="predicted"/>
<keyword evidence="3" id="KW-0804">Transcription</keyword>
<dbReference type="SUPFAM" id="SSF46689">
    <property type="entry name" value="Homeodomain-like"/>
    <property type="match status" value="1"/>
</dbReference>
<name>A0ABY8VJ02_9CORY</name>
<dbReference type="InterPro" id="IPR023772">
    <property type="entry name" value="DNA-bd_HTH_TetR-type_CS"/>
</dbReference>
<dbReference type="PANTHER" id="PTHR30055">
    <property type="entry name" value="HTH-TYPE TRANSCRIPTIONAL REGULATOR RUTR"/>
    <property type="match status" value="1"/>
</dbReference>
<gene>
    <name evidence="6" type="ORF">QP029_09565</name>
</gene>
<dbReference type="InterPro" id="IPR001647">
    <property type="entry name" value="HTH_TetR"/>
</dbReference>
<dbReference type="InterPro" id="IPR009057">
    <property type="entry name" value="Homeodomain-like_sf"/>
</dbReference>
<dbReference type="EMBL" id="CP126970">
    <property type="protein sequence ID" value="WIM69493.1"/>
    <property type="molecule type" value="Genomic_DNA"/>
</dbReference>
<feature type="DNA-binding region" description="H-T-H motif" evidence="4">
    <location>
        <begin position="39"/>
        <end position="58"/>
    </location>
</feature>
<evidence type="ECO:0000256" key="4">
    <source>
        <dbReference type="PROSITE-ProRule" id="PRU00335"/>
    </source>
</evidence>